<evidence type="ECO:0000256" key="1">
    <source>
        <dbReference type="ARBA" id="ARBA00001933"/>
    </source>
</evidence>
<dbReference type="AlphaFoldDB" id="A0A067QQN8"/>
<evidence type="ECO:0000256" key="3">
    <source>
        <dbReference type="ARBA" id="ARBA00022679"/>
    </source>
</evidence>
<dbReference type="InterPro" id="IPR015422">
    <property type="entry name" value="PyrdxlP-dep_Trfase_small"/>
</dbReference>
<accession>A0A067QQN8</accession>
<evidence type="ECO:0000256" key="4">
    <source>
        <dbReference type="ARBA" id="ARBA00022898"/>
    </source>
</evidence>
<dbReference type="GO" id="GO:0047304">
    <property type="term" value="F:2-aminoethylphosphonate-pyruvate transaminase activity"/>
    <property type="evidence" value="ECO:0007669"/>
    <property type="project" value="UniProtKB-EC"/>
</dbReference>
<dbReference type="InterPro" id="IPR012703">
    <property type="entry name" value="NH2EtPonate_pyrv_transaminase"/>
</dbReference>
<gene>
    <name evidence="11" type="ORF">L798_03497</name>
</gene>
<comment type="catalytic activity">
    <reaction evidence="7">
        <text>glyoxylate + L-alanine = glycine + pyruvate</text>
        <dbReference type="Rhea" id="RHEA:24248"/>
        <dbReference type="ChEBI" id="CHEBI:15361"/>
        <dbReference type="ChEBI" id="CHEBI:36655"/>
        <dbReference type="ChEBI" id="CHEBI:57305"/>
        <dbReference type="ChEBI" id="CHEBI:57972"/>
        <dbReference type="EC" id="2.6.1.44"/>
    </reaction>
</comment>
<organism evidence="11 12">
    <name type="scientific">Zootermopsis nevadensis</name>
    <name type="common">Dampwood termite</name>
    <dbReference type="NCBI Taxonomy" id="136037"/>
    <lineage>
        <taxon>Eukaryota</taxon>
        <taxon>Metazoa</taxon>
        <taxon>Ecdysozoa</taxon>
        <taxon>Arthropoda</taxon>
        <taxon>Hexapoda</taxon>
        <taxon>Insecta</taxon>
        <taxon>Pterygota</taxon>
        <taxon>Neoptera</taxon>
        <taxon>Polyneoptera</taxon>
        <taxon>Dictyoptera</taxon>
        <taxon>Blattodea</taxon>
        <taxon>Blattoidea</taxon>
        <taxon>Termitoidae</taxon>
        <taxon>Termopsidae</taxon>
        <taxon>Zootermopsis</taxon>
    </lineage>
</organism>
<evidence type="ECO:0000256" key="6">
    <source>
        <dbReference type="ARBA" id="ARBA00049460"/>
    </source>
</evidence>
<dbReference type="InterPro" id="IPR015424">
    <property type="entry name" value="PyrdxlP-dep_Trfase"/>
</dbReference>
<dbReference type="GO" id="GO:0008453">
    <property type="term" value="F:alanine-glyoxylate transaminase activity"/>
    <property type="evidence" value="ECO:0007669"/>
    <property type="project" value="UniProtKB-EC"/>
</dbReference>
<dbReference type="NCBIfam" id="TIGR02326">
    <property type="entry name" value="transamin_PhnW"/>
    <property type="match status" value="1"/>
</dbReference>
<feature type="modified residue" description="N6-(pyridoxal phosphate)lysine" evidence="9">
    <location>
        <position position="217"/>
    </location>
</feature>
<reference evidence="11 12" key="1">
    <citation type="journal article" date="2014" name="Nat. Commun.">
        <title>Molecular traces of alternative social organization in a termite genome.</title>
        <authorList>
            <person name="Terrapon N."/>
            <person name="Li C."/>
            <person name="Robertson H.M."/>
            <person name="Ji L."/>
            <person name="Meng X."/>
            <person name="Booth W."/>
            <person name="Chen Z."/>
            <person name="Childers C.P."/>
            <person name="Glastad K.M."/>
            <person name="Gokhale K."/>
            <person name="Gowin J."/>
            <person name="Gronenberg W."/>
            <person name="Hermansen R.A."/>
            <person name="Hu H."/>
            <person name="Hunt B.G."/>
            <person name="Huylmans A.K."/>
            <person name="Khalil S.M."/>
            <person name="Mitchell R.D."/>
            <person name="Munoz-Torres M.C."/>
            <person name="Mustard J.A."/>
            <person name="Pan H."/>
            <person name="Reese J.T."/>
            <person name="Scharf M.E."/>
            <person name="Sun F."/>
            <person name="Vogel H."/>
            <person name="Xiao J."/>
            <person name="Yang W."/>
            <person name="Yang Z."/>
            <person name="Yang Z."/>
            <person name="Zhou J."/>
            <person name="Zhu J."/>
            <person name="Brent C.S."/>
            <person name="Elsik C.G."/>
            <person name="Goodisman M.A."/>
            <person name="Liberles D.A."/>
            <person name="Roe R.M."/>
            <person name="Vargo E.L."/>
            <person name="Vilcinskas A."/>
            <person name="Wang J."/>
            <person name="Bornberg-Bauer E."/>
            <person name="Korb J."/>
            <person name="Zhang G."/>
            <person name="Liebig J."/>
        </authorList>
    </citation>
    <scope>NUCLEOTIDE SEQUENCE [LARGE SCALE GENOMIC DNA]</scope>
    <source>
        <tissue evidence="11">Whole organism</tissue>
    </source>
</reference>
<dbReference type="STRING" id="136037.A0A067QQN8"/>
<evidence type="ECO:0000313" key="11">
    <source>
        <dbReference type="EMBL" id="KDR06958.1"/>
    </source>
</evidence>
<dbReference type="PANTHER" id="PTHR42778">
    <property type="entry name" value="2-AMINOETHYLPHOSPHONATE--PYRUVATE TRANSAMINASE"/>
    <property type="match status" value="1"/>
</dbReference>
<feature type="domain" description="Aminotransferase class V" evidence="10">
    <location>
        <begin position="45"/>
        <end position="315"/>
    </location>
</feature>
<dbReference type="InParanoid" id="A0A067QQN8"/>
<dbReference type="GO" id="GO:0019700">
    <property type="term" value="P:organic phosphonate catabolic process"/>
    <property type="evidence" value="ECO:0007669"/>
    <property type="project" value="InterPro"/>
</dbReference>
<name>A0A067QQN8_ZOONE</name>
<keyword evidence="3" id="KW-0808">Transferase</keyword>
<comment type="similarity">
    <text evidence="7">Belongs to the class-V pyridoxal-phosphate-dependent aminotransferase family.</text>
</comment>
<dbReference type="InterPro" id="IPR024169">
    <property type="entry name" value="SP_NH2Trfase/AEP_transaminase"/>
</dbReference>
<dbReference type="SUPFAM" id="SSF53383">
    <property type="entry name" value="PLP-dependent transferases"/>
    <property type="match status" value="1"/>
</dbReference>
<keyword evidence="12" id="KW-1185">Reference proteome</keyword>
<dbReference type="Proteomes" id="UP000027135">
    <property type="component" value="Unassembled WGS sequence"/>
</dbReference>
<evidence type="ECO:0000256" key="8">
    <source>
        <dbReference type="PIRSR" id="PIRSR000524-1"/>
    </source>
</evidence>
<dbReference type="FunCoup" id="A0A067QQN8">
    <property type="interactions" value="223"/>
</dbReference>
<dbReference type="NCBIfam" id="NF010006">
    <property type="entry name" value="PRK13479.1"/>
    <property type="match status" value="1"/>
</dbReference>
<dbReference type="PIRSF" id="PIRSF000524">
    <property type="entry name" value="SPT"/>
    <property type="match status" value="1"/>
</dbReference>
<evidence type="ECO:0000256" key="2">
    <source>
        <dbReference type="ARBA" id="ARBA00022576"/>
    </source>
</evidence>
<proteinExistence type="inferred from homology"/>
<dbReference type="OrthoDB" id="7403325at2759"/>
<dbReference type="Gene3D" id="3.40.640.10">
    <property type="entry name" value="Type I PLP-dependent aspartate aminotransferase-like (Major domain)"/>
    <property type="match status" value="1"/>
</dbReference>
<dbReference type="eggNOG" id="KOG2862">
    <property type="taxonomic scope" value="Eukaryota"/>
</dbReference>
<evidence type="ECO:0000256" key="9">
    <source>
        <dbReference type="PIRSR" id="PIRSR000524-50"/>
    </source>
</evidence>
<dbReference type="InterPro" id="IPR000192">
    <property type="entry name" value="Aminotrans_V_dom"/>
</dbReference>
<keyword evidence="4 7" id="KW-0663">Pyridoxal phosphate</keyword>
<dbReference type="PANTHER" id="PTHR42778:SF1">
    <property type="entry name" value="2-AMINOETHYLPHOSPHONATE--PYRUVATE TRANSAMINASE"/>
    <property type="match status" value="1"/>
</dbReference>
<dbReference type="OMA" id="IHCETST"/>
<comment type="catalytic activity">
    <reaction evidence="6">
        <text>(2-aminoethyl)phosphonate + pyruvate = phosphonoacetaldehyde + L-alanine</text>
        <dbReference type="Rhea" id="RHEA:17021"/>
        <dbReference type="ChEBI" id="CHEBI:15361"/>
        <dbReference type="ChEBI" id="CHEBI:57418"/>
        <dbReference type="ChEBI" id="CHEBI:57972"/>
        <dbReference type="ChEBI" id="CHEBI:58383"/>
        <dbReference type="EC" id="2.6.1.37"/>
    </reaction>
</comment>
<evidence type="ECO:0000256" key="5">
    <source>
        <dbReference type="ARBA" id="ARBA00023317"/>
    </source>
</evidence>
<keyword evidence="2" id="KW-0032">Aminotransferase</keyword>
<feature type="binding site" evidence="8">
    <location>
        <position position="362"/>
    </location>
    <ligand>
        <name>substrate</name>
    </ligand>
</feature>
<dbReference type="EMBL" id="KK853530">
    <property type="protein sequence ID" value="KDR06958.1"/>
    <property type="molecule type" value="Genomic_DNA"/>
</dbReference>
<dbReference type="Pfam" id="PF00266">
    <property type="entry name" value="Aminotran_5"/>
    <property type="match status" value="1"/>
</dbReference>
<evidence type="ECO:0000259" key="10">
    <source>
        <dbReference type="Pfam" id="PF00266"/>
    </source>
</evidence>
<evidence type="ECO:0000256" key="7">
    <source>
        <dbReference type="PIRNR" id="PIRNR000524"/>
    </source>
</evidence>
<evidence type="ECO:0000313" key="12">
    <source>
        <dbReference type="Proteomes" id="UP000027135"/>
    </source>
</evidence>
<sequence length="405" mass="44837">MSFITNLTHKSWTSMKMRFSKSNPEKKLFTPGPLVCSQSVKEAMLRDLGSRDGEFINVVKLVRQKLLDIAEVSPEEFTAVLLQGCGTYAVEAVFQTCTPRHGGRALILANGAYGKRMKKICDTCGIPSDMFEFPEDGIVDVAKVKELLEKGVQYALVAVVHCETSTGSINPVEELGQTIKQYQPQAAYLVDAMSSFGAVPVKIQNGQIDYLVSSANKCLQGVPGFSYVIARKSELFKCRGNSRSLSLDLADQYEGFEGNGQFRFTPPTHTLLGFLQALQEFQEEGGVNGRAKRYKQNCTVLQRGMEELGFCKLLSRECGGYIITTYHYPNHPNFNFEEFYCKLCQLGQLIYPGKLSNANCFRIGNIGDLYPSDMKYLLKCIGKVLDAMDVPVPVPVPAPICLCVA</sequence>
<dbReference type="EC" id="2.6.1.44" evidence="7"/>
<dbReference type="NCBIfam" id="TIGR03301">
    <property type="entry name" value="PhnW-AepZ"/>
    <property type="match status" value="1"/>
</dbReference>
<dbReference type="HAMAP" id="MF_01376">
    <property type="entry name" value="PhnW_aminotrans_5"/>
    <property type="match status" value="1"/>
</dbReference>
<dbReference type="InterPro" id="IPR015421">
    <property type="entry name" value="PyrdxlP-dep_Trfase_major"/>
</dbReference>
<keyword evidence="5 11" id="KW-0670">Pyruvate</keyword>
<protein>
    <recommendedName>
        <fullName evidence="7">Alanine--glyoxylate aminotransferase</fullName>
        <ecNumber evidence="7">2.6.1.44</ecNumber>
    </recommendedName>
</protein>
<comment type="cofactor">
    <cofactor evidence="1 7 9">
        <name>pyridoxal 5'-phosphate</name>
        <dbReference type="ChEBI" id="CHEBI:597326"/>
    </cofactor>
</comment>
<dbReference type="Gene3D" id="3.90.1150.10">
    <property type="entry name" value="Aspartate Aminotransferase, domain 1"/>
    <property type="match status" value="1"/>
</dbReference>